<proteinExistence type="predicted"/>
<comment type="caution">
    <text evidence="1">The sequence shown here is derived from an EMBL/GenBank/DDBJ whole genome shotgun (WGS) entry which is preliminary data.</text>
</comment>
<evidence type="ECO:0000313" key="1">
    <source>
        <dbReference type="EMBL" id="GAW04490.1"/>
    </source>
</evidence>
<protein>
    <submittedName>
        <fullName evidence="1">Uncharacterized protein</fullName>
    </submittedName>
</protein>
<gene>
    <name evidence="1" type="ORF">LENED_006285</name>
</gene>
<reference evidence="1 2" key="2">
    <citation type="submission" date="2017-02" db="EMBL/GenBank/DDBJ databases">
        <title>A genome survey and senescence transcriptome analysis in Lentinula edodes.</title>
        <authorList>
            <person name="Sakamoto Y."/>
            <person name="Nakade K."/>
            <person name="Sato S."/>
            <person name="Yoshida Y."/>
            <person name="Miyazaki K."/>
            <person name="Natsume S."/>
            <person name="Konno N."/>
        </authorList>
    </citation>
    <scope>NUCLEOTIDE SEQUENCE [LARGE SCALE GENOMIC DNA]</scope>
    <source>
        <strain evidence="1 2">NBRC 111202</strain>
    </source>
</reference>
<evidence type="ECO:0000313" key="2">
    <source>
        <dbReference type="Proteomes" id="UP000188533"/>
    </source>
</evidence>
<dbReference type="EMBL" id="BDGU01000195">
    <property type="protein sequence ID" value="GAW04490.1"/>
    <property type="molecule type" value="Genomic_DNA"/>
</dbReference>
<sequence>MCKPLTGLVVVVEAAGGTVHAANAEAVGTYADSSTAADAVLEMVHSWSVEEDSGTDNCTEVRVLEEYRDLFGNRQFGMKPD</sequence>
<name>A0A1Q3EBA1_LENED</name>
<reference evidence="1 2" key="1">
    <citation type="submission" date="2016-08" db="EMBL/GenBank/DDBJ databases">
        <authorList>
            <consortium name="Lentinula edodes genome sequencing consortium"/>
            <person name="Sakamoto Y."/>
            <person name="Nakade K."/>
            <person name="Sato S."/>
            <person name="Yoshida Y."/>
            <person name="Miyazaki K."/>
            <person name="Natsume S."/>
            <person name="Konno N."/>
        </authorList>
    </citation>
    <scope>NUCLEOTIDE SEQUENCE [LARGE SCALE GENOMIC DNA]</scope>
    <source>
        <strain evidence="1 2">NBRC 111202</strain>
    </source>
</reference>
<dbReference type="Proteomes" id="UP000188533">
    <property type="component" value="Unassembled WGS sequence"/>
</dbReference>
<organism evidence="1 2">
    <name type="scientific">Lentinula edodes</name>
    <name type="common">Shiitake mushroom</name>
    <name type="synonym">Lentinus edodes</name>
    <dbReference type="NCBI Taxonomy" id="5353"/>
    <lineage>
        <taxon>Eukaryota</taxon>
        <taxon>Fungi</taxon>
        <taxon>Dikarya</taxon>
        <taxon>Basidiomycota</taxon>
        <taxon>Agaricomycotina</taxon>
        <taxon>Agaricomycetes</taxon>
        <taxon>Agaricomycetidae</taxon>
        <taxon>Agaricales</taxon>
        <taxon>Marasmiineae</taxon>
        <taxon>Omphalotaceae</taxon>
        <taxon>Lentinula</taxon>
    </lineage>
</organism>
<dbReference type="AlphaFoldDB" id="A0A1Q3EBA1"/>
<keyword evidence="2" id="KW-1185">Reference proteome</keyword>
<accession>A0A1Q3EBA1</accession>